<dbReference type="InterPro" id="IPR013784">
    <property type="entry name" value="Carb-bd-like_fold"/>
</dbReference>
<dbReference type="EMBL" id="BARW01016022">
    <property type="protein sequence ID" value="GAJ01238.1"/>
    <property type="molecule type" value="Genomic_DNA"/>
</dbReference>
<reference evidence="1" key="1">
    <citation type="journal article" date="2014" name="Front. Microbiol.">
        <title>High frequency of phylogenetically diverse reductive dehalogenase-homologous genes in deep subseafloor sedimentary metagenomes.</title>
        <authorList>
            <person name="Kawai M."/>
            <person name="Futagami T."/>
            <person name="Toyoda A."/>
            <person name="Takaki Y."/>
            <person name="Nishi S."/>
            <person name="Hori S."/>
            <person name="Arai W."/>
            <person name="Tsubouchi T."/>
            <person name="Morono Y."/>
            <person name="Uchiyama I."/>
            <person name="Ito T."/>
            <person name="Fujiyama A."/>
            <person name="Inagaki F."/>
            <person name="Takami H."/>
        </authorList>
    </citation>
    <scope>NUCLEOTIDE SEQUENCE</scope>
    <source>
        <strain evidence="1">Expedition CK06-06</strain>
    </source>
</reference>
<feature type="non-terminal residue" evidence="1">
    <location>
        <position position="225"/>
    </location>
</feature>
<gene>
    <name evidence="1" type="ORF">S12H4_27987</name>
</gene>
<evidence type="ECO:0000313" key="1">
    <source>
        <dbReference type="EMBL" id="GAJ01238.1"/>
    </source>
</evidence>
<comment type="caution">
    <text evidence="1">The sequence shown here is derived from an EMBL/GenBank/DDBJ whole genome shotgun (WGS) entry which is preliminary data.</text>
</comment>
<name>X1T7A6_9ZZZZ</name>
<dbReference type="AlphaFoldDB" id="X1T7A6"/>
<dbReference type="Pfam" id="PF13620">
    <property type="entry name" value="CarboxypepD_reg"/>
    <property type="match status" value="1"/>
</dbReference>
<dbReference type="SUPFAM" id="SSF49452">
    <property type="entry name" value="Starch-binding domain-like"/>
    <property type="match status" value="1"/>
</dbReference>
<protein>
    <recommendedName>
        <fullName evidence="2">TonB-dependent receptor plug domain-containing protein</fullName>
    </recommendedName>
</protein>
<accession>X1T7A6</accession>
<evidence type="ECO:0008006" key="2">
    <source>
        <dbReference type="Google" id="ProtNLM"/>
    </source>
</evidence>
<proteinExistence type="predicted"/>
<organism evidence="1">
    <name type="scientific">marine sediment metagenome</name>
    <dbReference type="NCBI Taxonomy" id="412755"/>
    <lineage>
        <taxon>unclassified sequences</taxon>
        <taxon>metagenomes</taxon>
        <taxon>ecological metagenomes</taxon>
    </lineage>
</organism>
<dbReference type="GO" id="GO:0030246">
    <property type="term" value="F:carbohydrate binding"/>
    <property type="evidence" value="ECO:0007669"/>
    <property type="project" value="InterPro"/>
</dbReference>
<sequence>MLTTNAFSQGTLKGKLVDSTGKNPLGLATVTVFKAADTALITYRLSNPEGEFKVSGLPLNIDCRVVISYSGFDAYRKEFKVTSEDVLDLGTITMYPTSKSLDEIIIVSERPPVSVRKDTIEFNASSFKTLPTALVEDLLRKLPGVQVDAEGNITANGKRVNRIMVDGKAFFGDDPKMATRNLPANLIDKVQVTDDKDEIARNSDGDLTNVGQVINLTFKKGVKKG</sequence>
<dbReference type="SUPFAM" id="SSF56935">
    <property type="entry name" value="Porins"/>
    <property type="match status" value="1"/>
</dbReference>